<evidence type="ECO:0000313" key="2">
    <source>
        <dbReference type="EMBL" id="MDI6449596.1"/>
    </source>
</evidence>
<feature type="coiled-coil region" evidence="1">
    <location>
        <begin position="49"/>
        <end position="95"/>
    </location>
</feature>
<organism evidence="2 3">
    <name type="scientific">Anaerobaca lacustris</name>
    <dbReference type="NCBI Taxonomy" id="3044600"/>
    <lineage>
        <taxon>Bacteria</taxon>
        <taxon>Pseudomonadati</taxon>
        <taxon>Planctomycetota</taxon>
        <taxon>Phycisphaerae</taxon>
        <taxon>Sedimentisphaerales</taxon>
        <taxon>Anaerobacaceae</taxon>
        <taxon>Anaerobaca</taxon>
    </lineage>
</organism>
<accession>A0AAW6U1W7</accession>
<dbReference type="AlphaFoldDB" id="A0AAW6U1W7"/>
<dbReference type="PANTHER" id="PTHR38664">
    <property type="entry name" value="SLR0058 PROTEIN"/>
    <property type="match status" value="1"/>
</dbReference>
<dbReference type="InterPro" id="IPR008769">
    <property type="entry name" value="PhaF_PhaI"/>
</dbReference>
<keyword evidence="1" id="KW-0175">Coiled coil</keyword>
<name>A0AAW6U1W7_9BACT</name>
<gene>
    <name evidence="2" type="ORF">QJ522_11125</name>
</gene>
<dbReference type="PANTHER" id="PTHR38664:SF1">
    <property type="entry name" value="SLR0058 PROTEIN"/>
    <property type="match status" value="1"/>
</dbReference>
<comment type="caution">
    <text evidence="2">The sequence shown here is derived from an EMBL/GenBank/DDBJ whole genome shotgun (WGS) entry which is preliminary data.</text>
</comment>
<evidence type="ECO:0000313" key="3">
    <source>
        <dbReference type="Proteomes" id="UP001431776"/>
    </source>
</evidence>
<keyword evidence="3" id="KW-1185">Reference proteome</keyword>
<proteinExistence type="predicted"/>
<dbReference type="RefSeq" id="WP_349245002.1">
    <property type="nucleotide sequence ID" value="NZ_JASCXX010000011.1"/>
</dbReference>
<protein>
    <submittedName>
        <fullName evidence="2">Phasin family protein</fullName>
    </submittedName>
</protein>
<dbReference type="NCBIfam" id="NF047773">
    <property type="entry name" value="phas_rel_Lepto"/>
    <property type="match status" value="1"/>
</dbReference>
<dbReference type="Proteomes" id="UP001431776">
    <property type="component" value="Unassembled WGS sequence"/>
</dbReference>
<evidence type="ECO:0000256" key="1">
    <source>
        <dbReference type="SAM" id="Coils"/>
    </source>
</evidence>
<reference evidence="2" key="1">
    <citation type="submission" date="2023-05" db="EMBL/GenBank/DDBJ databases">
        <title>Anaerotaeda fermentans gen. nov., sp. nov., a novel anaerobic planctomycete of the new family within the order Sedimentisphaerales isolated from Taman Peninsula, Russia.</title>
        <authorList>
            <person name="Khomyakova M.A."/>
            <person name="Merkel A.Y."/>
            <person name="Slobodkin A.I."/>
        </authorList>
    </citation>
    <scope>NUCLEOTIDE SEQUENCE</scope>
    <source>
        <strain evidence="2">M17dextr</strain>
    </source>
</reference>
<dbReference type="Pfam" id="PF05597">
    <property type="entry name" value="Phasin"/>
    <property type="match status" value="1"/>
</dbReference>
<dbReference type="EMBL" id="JASCXX010000011">
    <property type="protein sequence ID" value="MDI6449596.1"/>
    <property type="molecule type" value="Genomic_DNA"/>
</dbReference>
<sequence length="96" mass="11072">MFETLDKMMLAGLGALSMTRERAEQMFDEYVSKGRTERDNRSGFVKEVMDSAERTRSELEKMISKQVQETVTSLHLATQDDVRRIEQKLDQLLAQG</sequence>